<comment type="caution">
    <text evidence="2">The sequence shown here is derived from an EMBL/GenBank/DDBJ whole genome shotgun (WGS) entry which is preliminary data.</text>
</comment>
<dbReference type="AlphaFoldDB" id="A0AAV0EPU0"/>
<evidence type="ECO:0000256" key="1">
    <source>
        <dbReference type="SAM" id="MobiDB-lite"/>
    </source>
</evidence>
<dbReference type="Proteomes" id="UP001152523">
    <property type="component" value="Unassembled WGS sequence"/>
</dbReference>
<evidence type="ECO:0000313" key="3">
    <source>
        <dbReference type="Proteomes" id="UP001152523"/>
    </source>
</evidence>
<evidence type="ECO:0000313" key="2">
    <source>
        <dbReference type="EMBL" id="CAH9124670.1"/>
    </source>
</evidence>
<organism evidence="2 3">
    <name type="scientific">Cuscuta epithymum</name>
    <dbReference type="NCBI Taxonomy" id="186058"/>
    <lineage>
        <taxon>Eukaryota</taxon>
        <taxon>Viridiplantae</taxon>
        <taxon>Streptophyta</taxon>
        <taxon>Embryophyta</taxon>
        <taxon>Tracheophyta</taxon>
        <taxon>Spermatophyta</taxon>
        <taxon>Magnoliopsida</taxon>
        <taxon>eudicotyledons</taxon>
        <taxon>Gunneridae</taxon>
        <taxon>Pentapetalae</taxon>
        <taxon>asterids</taxon>
        <taxon>lamiids</taxon>
        <taxon>Solanales</taxon>
        <taxon>Convolvulaceae</taxon>
        <taxon>Cuscuteae</taxon>
        <taxon>Cuscuta</taxon>
        <taxon>Cuscuta subgen. Cuscuta</taxon>
    </lineage>
</organism>
<reference evidence="2" key="1">
    <citation type="submission" date="2022-07" db="EMBL/GenBank/DDBJ databases">
        <authorList>
            <person name="Macas J."/>
            <person name="Novak P."/>
            <person name="Neumann P."/>
        </authorList>
    </citation>
    <scope>NUCLEOTIDE SEQUENCE</scope>
</reference>
<accession>A0AAV0EPU0</accession>
<dbReference type="EMBL" id="CAMAPF010000935">
    <property type="protein sequence ID" value="CAH9124670.1"/>
    <property type="molecule type" value="Genomic_DNA"/>
</dbReference>
<keyword evidence="3" id="KW-1185">Reference proteome</keyword>
<sequence>MYCIYHPEKNKNGELITCPSRIVVKEALSKLYNACQDDFQQQSQPSSHEGSSTIGKSTSAKLSSKYLEVVGCKKMRVGGLGSYSETFLHHVNDSSGERSSSKARRMHEFCVYWDARLREALISDGEEAPPEMPIVDDHIQDEEPDSQPKNFEQTWLPFLKSMGIDAPTFFPTSESSDDSADSDNSLDLC</sequence>
<name>A0AAV0EPU0_9ASTE</name>
<protein>
    <submittedName>
        <fullName evidence="2">Uncharacterized protein</fullName>
    </submittedName>
</protein>
<gene>
    <name evidence="2" type="ORF">CEPIT_LOCUS26154</name>
</gene>
<proteinExistence type="predicted"/>
<feature type="region of interest" description="Disordered" evidence="1">
    <location>
        <begin position="169"/>
        <end position="189"/>
    </location>
</feature>